<evidence type="ECO:0000256" key="1">
    <source>
        <dbReference type="SAM" id="SignalP"/>
    </source>
</evidence>
<accession>A0A8X6J6B0</accession>
<proteinExistence type="predicted"/>
<gene>
    <name evidence="2" type="primary">NCL1_07648</name>
    <name evidence="2" type="ORF">TNCT_633021</name>
</gene>
<dbReference type="Proteomes" id="UP000887116">
    <property type="component" value="Unassembled WGS sequence"/>
</dbReference>
<feature type="chain" id="PRO_5036456210" evidence="1">
    <location>
        <begin position="18"/>
        <end position="242"/>
    </location>
</feature>
<dbReference type="EMBL" id="BMAO01008248">
    <property type="protein sequence ID" value="GFR22065.1"/>
    <property type="molecule type" value="Genomic_DNA"/>
</dbReference>
<reference evidence="2" key="1">
    <citation type="submission" date="2020-07" db="EMBL/GenBank/DDBJ databases">
        <title>Multicomponent nature underlies the extraordinary mechanical properties of spider dragline silk.</title>
        <authorList>
            <person name="Kono N."/>
            <person name="Nakamura H."/>
            <person name="Mori M."/>
            <person name="Yoshida Y."/>
            <person name="Ohtoshi R."/>
            <person name="Malay A.D."/>
            <person name="Moran D.A.P."/>
            <person name="Tomita M."/>
            <person name="Numata K."/>
            <person name="Arakawa K."/>
        </authorList>
    </citation>
    <scope>NUCLEOTIDE SEQUENCE</scope>
</reference>
<protein>
    <submittedName>
        <fullName evidence="2">Uncharacterized protein</fullName>
    </submittedName>
</protein>
<comment type="caution">
    <text evidence="2">The sequence shown here is derived from an EMBL/GenBank/DDBJ whole genome shotgun (WGS) entry which is preliminary data.</text>
</comment>
<evidence type="ECO:0000313" key="3">
    <source>
        <dbReference type="Proteomes" id="UP000887116"/>
    </source>
</evidence>
<keyword evidence="3" id="KW-1185">Reference proteome</keyword>
<evidence type="ECO:0000313" key="2">
    <source>
        <dbReference type="EMBL" id="GFR22065.1"/>
    </source>
</evidence>
<feature type="signal peptide" evidence="1">
    <location>
        <begin position="1"/>
        <end position="17"/>
    </location>
</feature>
<keyword evidence="1" id="KW-0732">Signal</keyword>
<dbReference type="OrthoDB" id="6422334at2759"/>
<sequence>MISFVFLLFVGLRISSANFLNDCNPRKCLELSPFEELREVGFLPNKEELRRICPNVSMFMDCEFDNVKDCIGIGVEELAMSPNATIASFASMFLNIASLSADLCNENTPIHQEYIAHLDCLREFFTSTCGMECFRESRKLANGFYDSLSISEDEFETEQFISCVKTPLEIACAALRLQKRCGQLTQNTFVNILTRMQHLVHPDCKAEDFGSLKNAFFEYAKLDDEHQEAYRSVVDILLKRRR</sequence>
<name>A0A8X6J6B0_TRICU</name>
<dbReference type="AlphaFoldDB" id="A0A8X6J6B0"/>
<organism evidence="2 3">
    <name type="scientific">Trichonephila clavata</name>
    <name type="common">Joro spider</name>
    <name type="synonym">Nephila clavata</name>
    <dbReference type="NCBI Taxonomy" id="2740835"/>
    <lineage>
        <taxon>Eukaryota</taxon>
        <taxon>Metazoa</taxon>
        <taxon>Ecdysozoa</taxon>
        <taxon>Arthropoda</taxon>
        <taxon>Chelicerata</taxon>
        <taxon>Arachnida</taxon>
        <taxon>Araneae</taxon>
        <taxon>Araneomorphae</taxon>
        <taxon>Entelegynae</taxon>
        <taxon>Araneoidea</taxon>
        <taxon>Nephilidae</taxon>
        <taxon>Trichonephila</taxon>
    </lineage>
</organism>